<accession>A0AAX0WV64</accession>
<dbReference type="AlphaFoldDB" id="A0AAX0WV64"/>
<organism evidence="1 2">
    <name type="scientific">Legionella anisa</name>
    <dbReference type="NCBI Taxonomy" id="28082"/>
    <lineage>
        <taxon>Bacteria</taxon>
        <taxon>Pseudomonadati</taxon>
        <taxon>Pseudomonadota</taxon>
        <taxon>Gammaproteobacteria</taxon>
        <taxon>Legionellales</taxon>
        <taxon>Legionellaceae</taxon>
        <taxon>Legionella</taxon>
    </lineage>
</organism>
<proteinExistence type="predicted"/>
<sequence>MSTQIISWSEIIMKKLLLVIFSLTMFNAVSYAEKIIITGQPIILEKQGDIYYVPSDYQFSKTYYYVSVNGKRQVCYIDKQPELSALDTSTLQVSYSGSSLTWVCYPLDPNYFESP</sequence>
<name>A0AAX0WV64_9GAMM</name>
<dbReference type="Proteomes" id="UP000192511">
    <property type="component" value="Unassembled WGS sequence"/>
</dbReference>
<dbReference type="RefSeq" id="WP_019235588.1">
    <property type="nucleotide sequence ID" value="NZ_JAPHPC010000001.1"/>
</dbReference>
<gene>
    <name evidence="1" type="ORF">A6J39_007805</name>
</gene>
<evidence type="ECO:0000313" key="1">
    <source>
        <dbReference type="EMBL" id="PNL61126.1"/>
    </source>
</evidence>
<evidence type="ECO:0008006" key="3">
    <source>
        <dbReference type="Google" id="ProtNLM"/>
    </source>
</evidence>
<evidence type="ECO:0000313" key="2">
    <source>
        <dbReference type="Proteomes" id="UP000192511"/>
    </source>
</evidence>
<reference evidence="1" key="1">
    <citation type="submission" date="2017-12" db="EMBL/GenBank/DDBJ databases">
        <title>FDA dAtabase for Regulatory Grade micrObial Sequences (FDA-ARGOS): Supporting development and validation of Infectious Disease Dx tests.</title>
        <authorList>
            <person name="Kerrigan L."/>
            <person name="Tallon L.J."/>
            <person name="Sadzewicz L."/>
            <person name="Sengamalay N."/>
            <person name="Ott S."/>
            <person name="Godinez A."/>
            <person name="Nagaraj S."/>
            <person name="Vavikolanu K."/>
            <person name="Vyas G."/>
            <person name="Nadendla S."/>
            <person name="Aluvathingal J."/>
            <person name="Sichtig H."/>
        </authorList>
    </citation>
    <scope>NUCLEOTIDE SEQUENCE [LARGE SCALE GENOMIC DNA]</scope>
    <source>
        <strain evidence="1">FDAARGOS_200</strain>
    </source>
</reference>
<dbReference type="EMBL" id="NBTX02000004">
    <property type="protein sequence ID" value="PNL61126.1"/>
    <property type="molecule type" value="Genomic_DNA"/>
</dbReference>
<protein>
    <recommendedName>
        <fullName evidence="3">NusG domain-containing protein</fullName>
    </recommendedName>
</protein>
<keyword evidence="2" id="KW-1185">Reference proteome</keyword>
<comment type="caution">
    <text evidence="1">The sequence shown here is derived from an EMBL/GenBank/DDBJ whole genome shotgun (WGS) entry which is preliminary data.</text>
</comment>